<reference evidence="1 2" key="1">
    <citation type="submission" date="2021-08" db="EMBL/GenBank/DDBJ databases">
        <authorList>
            <person name="Peeters C."/>
        </authorList>
    </citation>
    <scope>NUCLEOTIDE SEQUENCE [LARGE SCALE GENOMIC DNA]</scope>
    <source>
        <strain evidence="1 2">LMG 23994</strain>
    </source>
</reference>
<dbReference type="Proteomes" id="UP000701702">
    <property type="component" value="Unassembled WGS sequence"/>
</dbReference>
<evidence type="ECO:0000313" key="1">
    <source>
        <dbReference type="EMBL" id="CAG9186080.1"/>
    </source>
</evidence>
<dbReference type="PANTHER" id="PTHR35850:SF2">
    <property type="entry name" value="TYPE VI SECRETION SYSTEM CONTRACTILE SHEATH SMALL SUBUNIT"/>
    <property type="match status" value="1"/>
</dbReference>
<sequence length="168" mass="18687">MAESFQNEVPKARINIKLDLHTGGAQKKVELPLKMLVMGDYSNGQDTRALAEREKVSINKNNFNSVLADFNPKARIAVGNTLAGDGSELPVDLDFKSMDDFKPEVVAGRVPELRALMAARNLLRDLKSNLLDNAMFRRELEKILKDPSLSERLRADLQRIGENAPSAQ</sequence>
<dbReference type="NCBIfam" id="TIGR03358">
    <property type="entry name" value="VI_chp_5"/>
    <property type="match status" value="1"/>
</dbReference>
<evidence type="ECO:0008006" key="3">
    <source>
        <dbReference type="Google" id="ProtNLM"/>
    </source>
</evidence>
<dbReference type="PANTHER" id="PTHR35850">
    <property type="entry name" value="CYTOPLASMIC PROTEIN-RELATED"/>
    <property type="match status" value="1"/>
</dbReference>
<keyword evidence="2" id="KW-1185">Reference proteome</keyword>
<dbReference type="InterPro" id="IPR008312">
    <property type="entry name" value="T6SS_TssB1"/>
</dbReference>
<dbReference type="EMBL" id="CAJZAF010000047">
    <property type="protein sequence ID" value="CAG9186080.1"/>
    <property type="molecule type" value="Genomic_DNA"/>
</dbReference>
<name>A0ABN7ZJC8_9BURK</name>
<accession>A0ABN7ZJC8</accession>
<dbReference type="Pfam" id="PF05591">
    <property type="entry name" value="T6SS_VipA"/>
    <property type="match status" value="1"/>
</dbReference>
<gene>
    <name evidence="1" type="ORF">LMG23994_06042</name>
</gene>
<organism evidence="1 2">
    <name type="scientific">Cupriavidus pinatubonensis</name>
    <dbReference type="NCBI Taxonomy" id="248026"/>
    <lineage>
        <taxon>Bacteria</taxon>
        <taxon>Pseudomonadati</taxon>
        <taxon>Pseudomonadota</taxon>
        <taxon>Betaproteobacteria</taxon>
        <taxon>Burkholderiales</taxon>
        <taxon>Burkholderiaceae</taxon>
        <taxon>Cupriavidus</taxon>
    </lineage>
</organism>
<proteinExistence type="predicted"/>
<dbReference type="RefSeq" id="WP_011301377.1">
    <property type="nucleotide sequence ID" value="NZ_CAJZAF010000047.1"/>
</dbReference>
<protein>
    <recommendedName>
        <fullName evidence="3">Type VI secretion protein, VC_A0107 family</fullName>
    </recommendedName>
</protein>
<evidence type="ECO:0000313" key="2">
    <source>
        <dbReference type="Proteomes" id="UP000701702"/>
    </source>
</evidence>
<dbReference type="PIRSF" id="PIRSF028301">
    <property type="entry name" value="UCP028301"/>
    <property type="match status" value="1"/>
</dbReference>
<comment type="caution">
    <text evidence="1">The sequence shown here is derived from an EMBL/GenBank/DDBJ whole genome shotgun (WGS) entry which is preliminary data.</text>
</comment>